<dbReference type="InterPro" id="IPR043129">
    <property type="entry name" value="ATPase_NBD"/>
</dbReference>
<keyword evidence="3" id="KW-0547">Nucleotide-binding</keyword>
<organism evidence="8 9">
    <name type="scientific">Conexibacter arvalis</name>
    <dbReference type="NCBI Taxonomy" id="912552"/>
    <lineage>
        <taxon>Bacteria</taxon>
        <taxon>Bacillati</taxon>
        <taxon>Actinomycetota</taxon>
        <taxon>Thermoleophilia</taxon>
        <taxon>Solirubrobacterales</taxon>
        <taxon>Conexibacteraceae</taxon>
        <taxon>Conexibacter</taxon>
    </lineage>
</organism>
<evidence type="ECO:0000256" key="5">
    <source>
        <dbReference type="ARBA" id="ARBA00022840"/>
    </source>
</evidence>
<reference evidence="8 9" key="1">
    <citation type="submission" date="2020-08" db="EMBL/GenBank/DDBJ databases">
        <title>Genomic Encyclopedia of Archaeal and Bacterial Type Strains, Phase II (KMG-II): from individual species to whole genera.</title>
        <authorList>
            <person name="Goeker M."/>
        </authorList>
    </citation>
    <scope>NUCLEOTIDE SEQUENCE [LARGE SCALE GENOMIC DNA]</scope>
    <source>
        <strain evidence="8 9">DSM 23288</strain>
    </source>
</reference>
<dbReference type="RefSeq" id="WP_183340840.1">
    <property type="nucleotide sequence ID" value="NZ_JACHNU010000001.1"/>
</dbReference>
<dbReference type="InterPro" id="IPR018485">
    <property type="entry name" value="FGGY_C"/>
</dbReference>
<comment type="similarity">
    <text evidence="1">Belongs to the FGGY kinase family.</text>
</comment>
<evidence type="ECO:0000313" key="8">
    <source>
        <dbReference type="EMBL" id="MBB4662110.1"/>
    </source>
</evidence>
<keyword evidence="2 8" id="KW-0808">Transferase</keyword>
<gene>
    <name evidence="8" type="ORF">BDZ31_001683</name>
</gene>
<dbReference type="AlphaFoldDB" id="A0A840IDT7"/>
<name>A0A840IDT7_9ACTN</name>
<evidence type="ECO:0000256" key="1">
    <source>
        <dbReference type="ARBA" id="ARBA00009156"/>
    </source>
</evidence>
<dbReference type="CDD" id="cd07769">
    <property type="entry name" value="ASKHA_NBD_FGGY_GK"/>
    <property type="match status" value="1"/>
</dbReference>
<dbReference type="Pfam" id="PF00370">
    <property type="entry name" value="FGGY_N"/>
    <property type="match status" value="1"/>
</dbReference>
<dbReference type="GO" id="GO:0004370">
    <property type="term" value="F:glycerol kinase activity"/>
    <property type="evidence" value="ECO:0007669"/>
    <property type="project" value="UniProtKB-EC"/>
</dbReference>
<proteinExistence type="inferred from homology"/>
<comment type="caution">
    <text evidence="8">The sequence shown here is derived from an EMBL/GenBank/DDBJ whole genome shotgun (WGS) entry which is preliminary data.</text>
</comment>
<dbReference type="PIRSF" id="PIRSF000538">
    <property type="entry name" value="GlpK"/>
    <property type="match status" value="1"/>
</dbReference>
<evidence type="ECO:0000259" key="6">
    <source>
        <dbReference type="Pfam" id="PF00370"/>
    </source>
</evidence>
<dbReference type="GO" id="GO:0005829">
    <property type="term" value="C:cytosol"/>
    <property type="evidence" value="ECO:0007669"/>
    <property type="project" value="TreeGrafter"/>
</dbReference>
<dbReference type="GO" id="GO:0005524">
    <property type="term" value="F:ATP binding"/>
    <property type="evidence" value="ECO:0007669"/>
    <property type="project" value="UniProtKB-KW"/>
</dbReference>
<evidence type="ECO:0000256" key="2">
    <source>
        <dbReference type="ARBA" id="ARBA00022679"/>
    </source>
</evidence>
<keyword evidence="9" id="KW-1185">Reference proteome</keyword>
<accession>A0A840IDT7</accession>
<dbReference type="SUPFAM" id="SSF53067">
    <property type="entry name" value="Actin-like ATPase domain"/>
    <property type="match status" value="2"/>
</dbReference>
<evidence type="ECO:0000259" key="7">
    <source>
        <dbReference type="Pfam" id="PF02782"/>
    </source>
</evidence>
<dbReference type="Proteomes" id="UP000585272">
    <property type="component" value="Unassembled WGS sequence"/>
</dbReference>
<dbReference type="Gene3D" id="3.30.420.40">
    <property type="match status" value="2"/>
</dbReference>
<evidence type="ECO:0000313" key="9">
    <source>
        <dbReference type="Proteomes" id="UP000585272"/>
    </source>
</evidence>
<dbReference type="EMBL" id="JACHNU010000001">
    <property type="protein sequence ID" value="MBB4662110.1"/>
    <property type="molecule type" value="Genomic_DNA"/>
</dbReference>
<sequence>MPERGPLVLAIDQGSSNTKAILVERSGEVVASASSPVPDRFPQPGWVEQDADAIWASVLDVIAQLPAELLAPARLAGIGITNQRESIAVWEARTGAPAGPVVSWQCRRGAELCRELVAEGAEGWLRERTGLTVSPLFSASKASWLLDAIPDGRERAAAGELCLGTVDAWLIWKLTGGRTFATDASNASRTQLLNLRLADWDEQALARFGIPRAALPRVRPSSGRLGETLGVAGLADGIPVAAAIGDSHGALFGHRGFEPGTVKTTMGTGTSVLATVRELSPAPDGLMTTIAWQLADAPPTYGHEGIVLSTGSAVDWVRTLLGLDDAPERVAELAREADPGDATTLVPAFGGLTAPYWDADAQPVIHGVSRRTGPRELARAAVDSTAFQVNDVLTALARGGAPLHTCYVDGGASANVELMQLLADISGLVIRRPPAAHLSALGAAYLAGLAVGVWDSLDELAALDRTVLDIPPRLDADGRAEQLARWAHAVSLSRSQPLPVPAPSLITTPGVQ</sequence>
<dbReference type="InterPro" id="IPR000577">
    <property type="entry name" value="Carb_kinase_FGGY"/>
</dbReference>
<evidence type="ECO:0000256" key="4">
    <source>
        <dbReference type="ARBA" id="ARBA00022777"/>
    </source>
</evidence>
<dbReference type="GO" id="GO:0019563">
    <property type="term" value="P:glycerol catabolic process"/>
    <property type="evidence" value="ECO:0007669"/>
    <property type="project" value="TreeGrafter"/>
</dbReference>
<dbReference type="PANTHER" id="PTHR10196:SF69">
    <property type="entry name" value="GLYCEROL KINASE"/>
    <property type="match status" value="1"/>
</dbReference>
<feature type="domain" description="Carbohydrate kinase FGGY C-terminal" evidence="7">
    <location>
        <begin position="263"/>
        <end position="450"/>
    </location>
</feature>
<dbReference type="Pfam" id="PF02782">
    <property type="entry name" value="FGGY_C"/>
    <property type="match status" value="1"/>
</dbReference>
<dbReference type="InterPro" id="IPR018484">
    <property type="entry name" value="FGGY_N"/>
</dbReference>
<keyword evidence="4 8" id="KW-0418">Kinase</keyword>
<keyword evidence="5" id="KW-0067">ATP-binding</keyword>
<evidence type="ECO:0000256" key="3">
    <source>
        <dbReference type="ARBA" id="ARBA00022741"/>
    </source>
</evidence>
<feature type="domain" description="Carbohydrate kinase FGGY N-terminal" evidence="6">
    <location>
        <begin position="8"/>
        <end position="253"/>
    </location>
</feature>
<protein>
    <submittedName>
        <fullName evidence="8">Glycerol kinase</fullName>
        <ecNumber evidence="8">2.7.1.30</ecNumber>
    </submittedName>
</protein>
<dbReference type="PANTHER" id="PTHR10196">
    <property type="entry name" value="SUGAR KINASE"/>
    <property type="match status" value="1"/>
</dbReference>
<dbReference type="EC" id="2.7.1.30" evidence="8"/>